<name>A0AAD5VF83_9AGAR</name>
<protein>
    <submittedName>
        <fullName evidence="1">Uncharacterized protein</fullName>
    </submittedName>
</protein>
<evidence type="ECO:0000313" key="1">
    <source>
        <dbReference type="EMBL" id="KAJ3553185.1"/>
    </source>
</evidence>
<accession>A0AAD5VF83</accession>
<proteinExistence type="predicted"/>
<keyword evidence="2" id="KW-1185">Reference proteome</keyword>
<comment type="caution">
    <text evidence="1">The sequence shown here is derived from an EMBL/GenBank/DDBJ whole genome shotgun (WGS) entry which is preliminary data.</text>
</comment>
<dbReference type="EMBL" id="JANIEX010001948">
    <property type="protein sequence ID" value="KAJ3553185.1"/>
    <property type="molecule type" value="Genomic_DNA"/>
</dbReference>
<evidence type="ECO:0000313" key="2">
    <source>
        <dbReference type="Proteomes" id="UP001213000"/>
    </source>
</evidence>
<dbReference type="Proteomes" id="UP001213000">
    <property type="component" value="Unassembled WGS sequence"/>
</dbReference>
<dbReference type="AlphaFoldDB" id="A0AAD5VF83"/>
<sequence length="334" mass="37847">MLRRRELAWGNFNQLSSRVPASAVDSTTGRQCDAFSSKLSIKGCNDFAACFDENDLIAFLLVRQDRQGTYRVLLSLYQYSTPILHPQAARPVFCIASLAVDPVLTGTRMDICGDVIVVALSSIKQFFVHNWRTGQQKSVLPISEDCDIAFLRDDVLCLTMPITLSLEIYHVPETGSIRHIHSFSLSKEFFPFSCTWIESRGNPNPTRGGVFPRHVPASVPFLDKPEEALVVFDFYSGVSHAQPSTSMVTHRRSLLRLLPPSDQWLTINPIRMDWDQWGPKILAGSMALVKRKPSQPYLMASDIFTIYRTARSYLLLFMILIETASDRRQRVRKT</sequence>
<gene>
    <name evidence="1" type="ORF">NP233_g12705</name>
</gene>
<reference evidence="1" key="1">
    <citation type="submission" date="2022-07" db="EMBL/GenBank/DDBJ databases">
        <title>Genome Sequence of Leucocoprinus birnbaumii.</title>
        <authorList>
            <person name="Buettner E."/>
        </authorList>
    </citation>
    <scope>NUCLEOTIDE SEQUENCE</scope>
    <source>
        <strain evidence="1">VT141</strain>
    </source>
</reference>
<organism evidence="1 2">
    <name type="scientific">Leucocoprinus birnbaumii</name>
    <dbReference type="NCBI Taxonomy" id="56174"/>
    <lineage>
        <taxon>Eukaryota</taxon>
        <taxon>Fungi</taxon>
        <taxon>Dikarya</taxon>
        <taxon>Basidiomycota</taxon>
        <taxon>Agaricomycotina</taxon>
        <taxon>Agaricomycetes</taxon>
        <taxon>Agaricomycetidae</taxon>
        <taxon>Agaricales</taxon>
        <taxon>Agaricineae</taxon>
        <taxon>Agaricaceae</taxon>
        <taxon>Leucocoprinus</taxon>
    </lineage>
</organism>